<reference evidence="1" key="1">
    <citation type="submission" date="2020-05" db="EMBL/GenBank/DDBJ databases">
        <authorList>
            <person name="Chiriac C."/>
            <person name="Salcher M."/>
            <person name="Ghai R."/>
            <person name="Kavagutti S V."/>
        </authorList>
    </citation>
    <scope>NUCLEOTIDE SEQUENCE</scope>
</reference>
<protein>
    <submittedName>
        <fullName evidence="1">Unannotated protein</fullName>
    </submittedName>
</protein>
<proteinExistence type="predicted"/>
<gene>
    <name evidence="1" type="ORF">UFOPK2237_00310</name>
</gene>
<dbReference type="AlphaFoldDB" id="A0A6J6KHW6"/>
<sequence>MASGLPISRDSMEASDWERLRKFAATCPNISVRRCAPSAHQLDCEVFAALTARATSDESEAWKWPINSPDAGSKIFVGSEPGREAFPLIQFEA</sequence>
<dbReference type="EMBL" id="CAEZWI010000022">
    <property type="protein sequence ID" value="CAB4647705.1"/>
    <property type="molecule type" value="Genomic_DNA"/>
</dbReference>
<organism evidence="1">
    <name type="scientific">freshwater metagenome</name>
    <dbReference type="NCBI Taxonomy" id="449393"/>
    <lineage>
        <taxon>unclassified sequences</taxon>
        <taxon>metagenomes</taxon>
        <taxon>ecological metagenomes</taxon>
    </lineage>
</organism>
<evidence type="ECO:0000313" key="1">
    <source>
        <dbReference type="EMBL" id="CAB4647705.1"/>
    </source>
</evidence>
<accession>A0A6J6KHW6</accession>
<name>A0A6J6KHW6_9ZZZZ</name>